<organism evidence="2 3">
    <name type="scientific">Hyaloscypha bicolor E</name>
    <dbReference type="NCBI Taxonomy" id="1095630"/>
    <lineage>
        <taxon>Eukaryota</taxon>
        <taxon>Fungi</taxon>
        <taxon>Dikarya</taxon>
        <taxon>Ascomycota</taxon>
        <taxon>Pezizomycotina</taxon>
        <taxon>Leotiomycetes</taxon>
        <taxon>Helotiales</taxon>
        <taxon>Hyaloscyphaceae</taxon>
        <taxon>Hyaloscypha</taxon>
        <taxon>Hyaloscypha bicolor</taxon>
    </lineage>
</organism>
<feature type="transmembrane region" description="Helical" evidence="1">
    <location>
        <begin position="82"/>
        <end position="105"/>
    </location>
</feature>
<gene>
    <name evidence="2" type="ORF">K444DRAFT_671101</name>
</gene>
<keyword evidence="1" id="KW-0812">Transmembrane</keyword>
<keyword evidence="1" id="KW-1133">Transmembrane helix</keyword>
<keyword evidence="1" id="KW-0472">Membrane</keyword>
<evidence type="ECO:0000256" key="1">
    <source>
        <dbReference type="SAM" id="Phobius"/>
    </source>
</evidence>
<proteinExistence type="predicted"/>
<dbReference type="Proteomes" id="UP000235371">
    <property type="component" value="Unassembled WGS sequence"/>
</dbReference>
<accession>A0A2J6SFF7</accession>
<dbReference type="RefSeq" id="XP_024726409.1">
    <property type="nucleotide sequence ID" value="XM_024887714.1"/>
</dbReference>
<reference evidence="2 3" key="1">
    <citation type="submission" date="2016-04" db="EMBL/GenBank/DDBJ databases">
        <title>A degradative enzymes factory behind the ericoid mycorrhizal symbiosis.</title>
        <authorList>
            <consortium name="DOE Joint Genome Institute"/>
            <person name="Martino E."/>
            <person name="Morin E."/>
            <person name="Grelet G."/>
            <person name="Kuo A."/>
            <person name="Kohler A."/>
            <person name="Daghino S."/>
            <person name="Barry K."/>
            <person name="Choi C."/>
            <person name="Cichocki N."/>
            <person name="Clum A."/>
            <person name="Copeland A."/>
            <person name="Hainaut M."/>
            <person name="Haridas S."/>
            <person name="Labutti K."/>
            <person name="Lindquist E."/>
            <person name="Lipzen A."/>
            <person name="Khouja H.-R."/>
            <person name="Murat C."/>
            <person name="Ohm R."/>
            <person name="Olson A."/>
            <person name="Spatafora J."/>
            <person name="Veneault-Fourrey C."/>
            <person name="Henrissat B."/>
            <person name="Grigoriev I."/>
            <person name="Martin F."/>
            <person name="Perotto S."/>
        </authorList>
    </citation>
    <scope>NUCLEOTIDE SEQUENCE [LARGE SCALE GENOMIC DNA]</scope>
    <source>
        <strain evidence="2 3">E</strain>
    </source>
</reference>
<protein>
    <recommendedName>
        <fullName evidence="4">Transmembrane protein</fullName>
    </recommendedName>
</protein>
<dbReference type="GeneID" id="36595790"/>
<evidence type="ECO:0008006" key="4">
    <source>
        <dbReference type="Google" id="ProtNLM"/>
    </source>
</evidence>
<feature type="transmembrane region" description="Helical" evidence="1">
    <location>
        <begin position="7"/>
        <end position="29"/>
    </location>
</feature>
<name>A0A2J6SFF7_9HELO</name>
<feature type="transmembrane region" description="Helical" evidence="1">
    <location>
        <begin position="117"/>
        <end position="138"/>
    </location>
</feature>
<evidence type="ECO:0000313" key="3">
    <source>
        <dbReference type="Proteomes" id="UP000235371"/>
    </source>
</evidence>
<dbReference type="EMBL" id="KZ613921">
    <property type="protein sequence ID" value="PMD49505.1"/>
    <property type="molecule type" value="Genomic_DNA"/>
</dbReference>
<keyword evidence="3" id="KW-1185">Reference proteome</keyword>
<sequence length="240" mass="26444">MLTLEFVILFGAISQHLPLCVIGIWDWASSSIWLQNDVTDPQLQVFLRSTWYISIVAAMVVLVIVTIFSGECLGPVFLGHPLVLDVVLTTSEAVLFSSVTVAYASNIGRSSSDGSDWVSLIVPVLMLETGFVFIACVVRTGTAYYELRTWNRTRNQRAGAGDGSPMSLGDMEDVEEPLLQAYRDQEGSGELVLEPTVRVHPRLHHLRDSVLLVIIWPLACISLVDVLFAIFDVSLPKPRG</sequence>
<evidence type="ECO:0000313" key="2">
    <source>
        <dbReference type="EMBL" id="PMD49505.1"/>
    </source>
</evidence>
<dbReference type="AlphaFoldDB" id="A0A2J6SFF7"/>
<feature type="transmembrane region" description="Helical" evidence="1">
    <location>
        <begin position="210"/>
        <end position="231"/>
    </location>
</feature>
<dbReference type="InParanoid" id="A0A2J6SFF7"/>
<feature type="transmembrane region" description="Helical" evidence="1">
    <location>
        <begin position="49"/>
        <end position="70"/>
    </location>
</feature>